<dbReference type="RefSeq" id="WP_344657292.1">
    <property type="nucleotide sequence ID" value="NZ_BAAAQM010000012.1"/>
</dbReference>
<evidence type="ECO:0000313" key="1">
    <source>
        <dbReference type="EMBL" id="GAA1967218.1"/>
    </source>
</evidence>
<comment type="caution">
    <text evidence="1">The sequence shown here is derived from an EMBL/GenBank/DDBJ whole genome shotgun (WGS) entry which is preliminary data.</text>
</comment>
<dbReference type="Proteomes" id="UP001499854">
    <property type="component" value="Unassembled WGS sequence"/>
</dbReference>
<proteinExistence type="predicted"/>
<sequence>MALSRRAFVRTAVSTAVSATPRRRDSTTDSADVVQFDDTGTADHLWRVIR</sequence>
<dbReference type="EMBL" id="BAAAQM010000012">
    <property type="protein sequence ID" value="GAA1967218.1"/>
    <property type="molecule type" value="Genomic_DNA"/>
</dbReference>
<accession>A0ABP5CQA1</accession>
<gene>
    <name evidence="1" type="ORF">GCM10009838_26710</name>
</gene>
<reference evidence="2" key="1">
    <citation type="journal article" date="2019" name="Int. J. Syst. Evol. Microbiol.">
        <title>The Global Catalogue of Microorganisms (GCM) 10K type strain sequencing project: providing services to taxonomists for standard genome sequencing and annotation.</title>
        <authorList>
            <consortium name="The Broad Institute Genomics Platform"/>
            <consortium name="The Broad Institute Genome Sequencing Center for Infectious Disease"/>
            <person name="Wu L."/>
            <person name="Ma J."/>
        </authorList>
    </citation>
    <scope>NUCLEOTIDE SEQUENCE [LARGE SCALE GENOMIC DNA]</scope>
    <source>
        <strain evidence="2">JCM 16013</strain>
    </source>
</reference>
<name>A0ABP5CQA1_9ACTN</name>
<evidence type="ECO:0000313" key="2">
    <source>
        <dbReference type="Proteomes" id="UP001499854"/>
    </source>
</evidence>
<evidence type="ECO:0008006" key="3">
    <source>
        <dbReference type="Google" id="ProtNLM"/>
    </source>
</evidence>
<organism evidence="1 2">
    <name type="scientific">Catenulispora subtropica</name>
    <dbReference type="NCBI Taxonomy" id="450798"/>
    <lineage>
        <taxon>Bacteria</taxon>
        <taxon>Bacillati</taxon>
        <taxon>Actinomycetota</taxon>
        <taxon>Actinomycetes</taxon>
        <taxon>Catenulisporales</taxon>
        <taxon>Catenulisporaceae</taxon>
        <taxon>Catenulispora</taxon>
    </lineage>
</organism>
<keyword evidence="2" id="KW-1185">Reference proteome</keyword>
<protein>
    <recommendedName>
        <fullName evidence="3">Twin-arginine translocation signal domain-containing protein</fullName>
    </recommendedName>
</protein>